<dbReference type="Proteomes" id="UP000694580">
    <property type="component" value="Chromosome 7"/>
</dbReference>
<name>A0AAY4BVA9_9TELE</name>
<evidence type="ECO:0000313" key="7">
    <source>
        <dbReference type="Ensembl" id="ENSDCDP00010024507.1"/>
    </source>
</evidence>
<feature type="transmembrane region" description="Helical" evidence="6">
    <location>
        <begin position="131"/>
        <end position="147"/>
    </location>
</feature>
<evidence type="ECO:0000256" key="1">
    <source>
        <dbReference type="ARBA" id="ARBA00004127"/>
    </source>
</evidence>
<evidence type="ECO:0000256" key="2">
    <source>
        <dbReference type="ARBA" id="ARBA00007018"/>
    </source>
</evidence>
<evidence type="ECO:0000313" key="8">
    <source>
        <dbReference type="Proteomes" id="UP000694580"/>
    </source>
</evidence>
<proteinExistence type="inferred from homology"/>
<reference evidence="7" key="3">
    <citation type="submission" date="2025-09" db="UniProtKB">
        <authorList>
            <consortium name="Ensembl"/>
        </authorList>
    </citation>
    <scope>IDENTIFICATION</scope>
</reference>
<dbReference type="Ensembl" id="ENSDCDT00010030288.1">
    <property type="protein sequence ID" value="ENSDCDP00010024507.1"/>
    <property type="gene ID" value="ENSDCDG00010015509.1"/>
</dbReference>
<comment type="subcellular location">
    <subcellularLocation>
        <location evidence="1">Endomembrane system</location>
        <topology evidence="1">Multi-pass membrane protein</topology>
    </subcellularLocation>
</comment>
<dbReference type="GO" id="GO:0012505">
    <property type="term" value="C:endomembrane system"/>
    <property type="evidence" value="ECO:0007669"/>
    <property type="project" value="UniProtKB-SubCell"/>
</dbReference>
<keyword evidence="4 6" id="KW-1133">Transmembrane helix</keyword>
<gene>
    <name evidence="7" type="primary">mmd2a</name>
</gene>
<evidence type="ECO:0000256" key="5">
    <source>
        <dbReference type="ARBA" id="ARBA00023136"/>
    </source>
</evidence>
<feature type="transmembrane region" description="Helical" evidence="6">
    <location>
        <begin position="154"/>
        <end position="173"/>
    </location>
</feature>
<feature type="transmembrane region" description="Helical" evidence="6">
    <location>
        <begin position="208"/>
        <end position="228"/>
    </location>
</feature>
<reference evidence="7 8" key="1">
    <citation type="submission" date="2020-06" db="EMBL/GenBank/DDBJ databases">
        <authorList>
            <consortium name="Wellcome Sanger Institute Data Sharing"/>
        </authorList>
    </citation>
    <scope>NUCLEOTIDE SEQUENCE [LARGE SCALE GENOMIC DNA]</scope>
</reference>
<reference evidence="7" key="2">
    <citation type="submission" date="2025-08" db="UniProtKB">
        <authorList>
            <consortium name="Ensembl"/>
        </authorList>
    </citation>
    <scope>IDENTIFICATION</scope>
</reference>
<keyword evidence="8" id="KW-1185">Reference proteome</keyword>
<evidence type="ECO:0000256" key="6">
    <source>
        <dbReference type="SAM" id="Phobius"/>
    </source>
</evidence>
<evidence type="ECO:0000256" key="4">
    <source>
        <dbReference type="ARBA" id="ARBA00022989"/>
    </source>
</evidence>
<accession>A0AAY4BVA9</accession>
<evidence type="ECO:0000256" key="3">
    <source>
        <dbReference type="ARBA" id="ARBA00022692"/>
    </source>
</evidence>
<dbReference type="NCBIfam" id="TIGR01065">
    <property type="entry name" value="hlyIII"/>
    <property type="match status" value="1"/>
</dbReference>
<dbReference type="Pfam" id="PF03006">
    <property type="entry name" value="HlyIII"/>
    <property type="match status" value="1"/>
</dbReference>
<dbReference type="InterPro" id="IPR005744">
    <property type="entry name" value="Hy-lIII"/>
</dbReference>
<keyword evidence="5 6" id="KW-0472">Membrane</keyword>
<protein>
    <recommendedName>
        <fullName evidence="9">Monocyte to macrophage differentiation factor 2-like</fullName>
    </recommendedName>
</protein>
<feature type="transmembrane region" description="Helical" evidence="6">
    <location>
        <begin position="30"/>
        <end position="52"/>
    </location>
</feature>
<feature type="transmembrane region" description="Helical" evidence="6">
    <location>
        <begin position="103"/>
        <end position="119"/>
    </location>
</feature>
<dbReference type="PANTHER" id="PTHR20855:SF107">
    <property type="entry name" value="MONOCYTE TO MACROPHAGE DIFFERENTIATION FACTOR 2"/>
    <property type="match status" value="1"/>
</dbReference>
<sequence>MDFRNTKYGRFMNTRVPPSKRYQPTEYEHAANCATHGLWIIPSILGSTLLYFLSDDHWKATTAWMYGAGLSSLFIMSTMFHTISWKKGHLRMVEQGFHMCDRMVIYFFIAASYAPWLNLRELGPWASQMRWVVWIMACVGATYVFFFHERYKIVELLCYTTMGVLPALVLLSMADRNGVLELSVGGFFYCLGIVFFKSDGLVPFAHAIWHIFVAVGAGIHYYTIWKYLYSTESSQS</sequence>
<dbReference type="InterPro" id="IPR004254">
    <property type="entry name" value="AdipoR/HlyIII-related"/>
</dbReference>
<dbReference type="GO" id="GO:0016020">
    <property type="term" value="C:membrane"/>
    <property type="evidence" value="ECO:0007669"/>
    <property type="project" value="InterPro"/>
</dbReference>
<comment type="similarity">
    <text evidence="2">Belongs to the ADIPOR family.</text>
</comment>
<feature type="transmembrane region" description="Helical" evidence="6">
    <location>
        <begin position="64"/>
        <end position="83"/>
    </location>
</feature>
<dbReference type="GeneTree" id="ENSGT00940000157972"/>
<organism evidence="7 8">
    <name type="scientific">Denticeps clupeoides</name>
    <name type="common">denticle herring</name>
    <dbReference type="NCBI Taxonomy" id="299321"/>
    <lineage>
        <taxon>Eukaryota</taxon>
        <taxon>Metazoa</taxon>
        <taxon>Chordata</taxon>
        <taxon>Craniata</taxon>
        <taxon>Vertebrata</taxon>
        <taxon>Euteleostomi</taxon>
        <taxon>Actinopterygii</taxon>
        <taxon>Neopterygii</taxon>
        <taxon>Teleostei</taxon>
        <taxon>Clupei</taxon>
        <taxon>Clupeiformes</taxon>
        <taxon>Denticipitoidei</taxon>
        <taxon>Denticipitidae</taxon>
        <taxon>Denticeps</taxon>
    </lineage>
</organism>
<dbReference type="PANTHER" id="PTHR20855">
    <property type="entry name" value="ADIPOR/PROGESTIN RECEPTOR-RELATED"/>
    <property type="match status" value="1"/>
</dbReference>
<evidence type="ECO:0008006" key="9">
    <source>
        <dbReference type="Google" id="ProtNLM"/>
    </source>
</evidence>
<dbReference type="AlphaFoldDB" id="A0AAY4BVA9"/>
<feature type="transmembrane region" description="Helical" evidence="6">
    <location>
        <begin position="179"/>
        <end position="196"/>
    </location>
</feature>
<dbReference type="GO" id="GO:0140911">
    <property type="term" value="F:pore-forming activity"/>
    <property type="evidence" value="ECO:0007669"/>
    <property type="project" value="InterPro"/>
</dbReference>
<dbReference type="GeneID" id="114794564"/>
<dbReference type="RefSeq" id="XP_028843039.1">
    <property type="nucleotide sequence ID" value="XM_028987206.1"/>
</dbReference>
<keyword evidence="3 6" id="KW-0812">Transmembrane</keyword>